<comment type="caution">
    <text evidence="2">The sequence shown here is derived from an EMBL/GenBank/DDBJ whole genome shotgun (WGS) entry which is preliminary data.</text>
</comment>
<dbReference type="STRING" id="69332.A0A388KTP4"/>
<dbReference type="Gramene" id="GBG73409">
    <property type="protein sequence ID" value="GBG73409"/>
    <property type="gene ID" value="CBR_g16125"/>
</dbReference>
<sequence>MQEWVATQSYVGRWAETPWSYTSLLNEGLCDDDGNAAVDLNFQLSSNSGAATTHTRIINPHPDGDCADNTHVGLRGARQALNKGGTETITRRVQRLHVDEAAFDEPLGCDDVDGDDDCNSDDLPHIRPLGRKVTNGGASAKRGPAPKNRRNKKMDDDTGRSDGEGSHNFWSVGDTIALVKAKRDQDLYITGMGTSFAPMKMREWKREDVRARLQTMGITREGVDCGKKWDNLMQQFKKVHKFHNLSGGKDYFKLASKARRLEGVNFVMDRSVYDEMEAMTNRDHTIHPKNLADTGAAGGVRWRQARGLEGRSWPVRVEGRQPTRSRGRRKTPHSALGAATVMGRGRTCGNKLLRSSPTSWTSMALVPRLRASDPQREAGTMSARGGARGKKREIVQADTRGREKGRRHIPKAKRLRSEEASRRVSLRRGRTWATPDEDDDEDVFTTEEEAVEATVSAPRGSCLQRSSDQSAARRLLTPPPEAQQVRGHETPKVKEVVVNVGGEDYELLENRRQRNVTQGATAATLKIPGSTKEMSLQGGLPSTPSQPCSRNTVGEGGFMERSGGGGAQPEARMAGGGGIVAADTQGRESSVAAVTRTREELPVAQRKVARGDNKGDREDEDTLLNRVRKGGMAVPRIQSRFPVRAEVSGDGHCAANIEDRPEDDDMVVHRESTVLCIAHAFLVAVQMDASIDGEFISQDRLSRIADCFRHLLAASMWLMHMVGDDPRSHYETFYFVKPTLIASMHRSFEHRRSVIRATNAVTERLGKANATDHSFHCCSCHRLVFVPLRYCEHD</sequence>
<dbReference type="Proteomes" id="UP000265515">
    <property type="component" value="Unassembled WGS sequence"/>
</dbReference>
<dbReference type="PANTHER" id="PTHR33492">
    <property type="entry name" value="OSJNBA0043A12.37 PROTEIN-RELATED"/>
    <property type="match status" value="1"/>
</dbReference>
<feature type="compositionally biased region" description="Acidic residues" evidence="1">
    <location>
        <begin position="105"/>
        <end position="120"/>
    </location>
</feature>
<feature type="compositionally biased region" description="Basic residues" evidence="1">
    <location>
        <begin position="403"/>
        <end position="414"/>
    </location>
</feature>
<reference evidence="2 3" key="1">
    <citation type="journal article" date="2018" name="Cell">
        <title>The Chara Genome: Secondary Complexity and Implications for Plant Terrestrialization.</title>
        <authorList>
            <person name="Nishiyama T."/>
            <person name="Sakayama H."/>
            <person name="Vries J.D."/>
            <person name="Buschmann H."/>
            <person name="Saint-Marcoux D."/>
            <person name="Ullrich K.K."/>
            <person name="Haas F.B."/>
            <person name="Vanderstraeten L."/>
            <person name="Becker D."/>
            <person name="Lang D."/>
            <person name="Vosolsobe S."/>
            <person name="Rombauts S."/>
            <person name="Wilhelmsson P.K.I."/>
            <person name="Janitza P."/>
            <person name="Kern R."/>
            <person name="Heyl A."/>
            <person name="Rumpler F."/>
            <person name="Villalobos L.I.A.C."/>
            <person name="Clay J.M."/>
            <person name="Skokan R."/>
            <person name="Toyoda A."/>
            <person name="Suzuki Y."/>
            <person name="Kagoshima H."/>
            <person name="Schijlen E."/>
            <person name="Tajeshwar N."/>
            <person name="Catarino B."/>
            <person name="Hetherington A.J."/>
            <person name="Saltykova A."/>
            <person name="Bonnot C."/>
            <person name="Breuninger H."/>
            <person name="Symeonidi A."/>
            <person name="Radhakrishnan G.V."/>
            <person name="Van Nieuwerburgh F."/>
            <person name="Deforce D."/>
            <person name="Chang C."/>
            <person name="Karol K.G."/>
            <person name="Hedrich R."/>
            <person name="Ulvskov P."/>
            <person name="Glockner G."/>
            <person name="Delwiche C.F."/>
            <person name="Petrasek J."/>
            <person name="Van de Peer Y."/>
            <person name="Friml J."/>
            <person name="Beilby M."/>
            <person name="Dolan L."/>
            <person name="Kohara Y."/>
            <person name="Sugano S."/>
            <person name="Fujiyama A."/>
            <person name="Delaux P.-M."/>
            <person name="Quint M."/>
            <person name="TheiBen G."/>
            <person name="Hagemann M."/>
            <person name="Harholt J."/>
            <person name="Dunand C."/>
            <person name="Zachgo S."/>
            <person name="Langdale J."/>
            <person name="Maumus F."/>
            <person name="Straeten D.V.D."/>
            <person name="Gould S.B."/>
            <person name="Rensing S.A."/>
        </authorList>
    </citation>
    <scope>NUCLEOTIDE SEQUENCE [LARGE SCALE GENOMIC DNA]</scope>
    <source>
        <strain evidence="2 3">S276</strain>
    </source>
</reference>
<dbReference type="EMBL" id="BFEA01000182">
    <property type="protein sequence ID" value="GBG73409.1"/>
    <property type="molecule type" value="Genomic_DNA"/>
</dbReference>
<evidence type="ECO:0000313" key="2">
    <source>
        <dbReference type="EMBL" id="GBG73409.1"/>
    </source>
</evidence>
<dbReference type="Gene3D" id="1.10.10.60">
    <property type="entry name" value="Homeodomain-like"/>
    <property type="match status" value="1"/>
</dbReference>
<feature type="compositionally biased region" description="Basic and acidic residues" evidence="1">
    <location>
        <begin position="392"/>
        <end position="402"/>
    </location>
</feature>
<protein>
    <recommendedName>
        <fullName evidence="4">Myb-like domain-containing protein</fullName>
    </recommendedName>
</protein>
<feature type="compositionally biased region" description="Basic and acidic residues" evidence="1">
    <location>
        <begin position="153"/>
        <end position="165"/>
    </location>
</feature>
<feature type="region of interest" description="Disordered" evidence="1">
    <location>
        <begin position="371"/>
        <end position="440"/>
    </location>
</feature>
<gene>
    <name evidence="2" type="ORF">CBR_g16125</name>
</gene>
<evidence type="ECO:0008006" key="4">
    <source>
        <dbReference type="Google" id="ProtNLM"/>
    </source>
</evidence>
<name>A0A388KTP4_CHABU</name>
<evidence type="ECO:0000256" key="1">
    <source>
        <dbReference type="SAM" id="MobiDB-lite"/>
    </source>
</evidence>
<dbReference type="PANTHER" id="PTHR33492:SF11">
    <property type="entry name" value="OS04G0670900 PROTEIN"/>
    <property type="match status" value="1"/>
</dbReference>
<dbReference type="AlphaFoldDB" id="A0A388KTP4"/>
<evidence type="ECO:0000313" key="3">
    <source>
        <dbReference type="Proteomes" id="UP000265515"/>
    </source>
</evidence>
<keyword evidence="3" id="KW-1185">Reference proteome</keyword>
<proteinExistence type="predicted"/>
<accession>A0A388KTP4</accession>
<feature type="region of interest" description="Disordered" evidence="1">
    <location>
        <begin position="105"/>
        <end position="166"/>
    </location>
</feature>
<organism evidence="2 3">
    <name type="scientific">Chara braunii</name>
    <name type="common">Braun's stonewort</name>
    <dbReference type="NCBI Taxonomy" id="69332"/>
    <lineage>
        <taxon>Eukaryota</taxon>
        <taxon>Viridiplantae</taxon>
        <taxon>Streptophyta</taxon>
        <taxon>Charophyceae</taxon>
        <taxon>Charales</taxon>
        <taxon>Characeae</taxon>
        <taxon>Chara</taxon>
    </lineage>
</organism>